<keyword evidence="4" id="KW-1185">Reference proteome</keyword>
<dbReference type="RefSeq" id="WP_067913578.1">
    <property type="nucleotide sequence ID" value="NZ_KQ954246.1"/>
</dbReference>
<feature type="transmembrane region" description="Helical" evidence="1">
    <location>
        <begin position="251"/>
        <end position="273"/>
    </location>
</feature>
<feature type="transmembrane region" description="Helical" evidence="1">
    <location>
        <begin position="285"/>
        <end position="307"/>
    </location>
</feature>
<organism evidence="3 4">
    <name type="scientific">Novosphingobium fuchskuhlense</name>
    <dbReference type="NCBI Taxonomy" id="1117702"/>
    <lineage>
        <taxon>Bacteria</taxon>
        <taxon>Pseudomonadati</taxon>
        <taxon>Pseudomonadota</taxon>
        <taxon>Alphaproteobacteria</taxon>
        <taxon>Sphingomonadales</taxon>
        <taxon>Sphingomonadaceae</taxon>
        <taxon>Novosphingobium</taxon>
    </lineage>
</organism>
<dbReference type="EMBL" id="LLZS01000009">
    <property type="protein sequence ID" value="KUR70458.1"/>
    <property type="molecule type" value="Genomic_DNA"/>
</dbReference>
<proteinExistence type="predicted"/>
<feature type="transmembrane region" description="Helical" evidence="1">
    <location>
        <begin position="214"/>
        <end position="231"/>
    </location>
</feature>
<dbReference type="STRING" id="1117702.AQZ52_16725"/>
<keyword evidence="1" id="KW-1133">Transmembrane helix</keyword>
<evidence type="ECO:0000256" key="1">
    <source>
        <dbReference type="SAM" id="Phobius"/>
    </source>
</evidence>
<feature type="domain" description="DUF4274" evidence="2">
    <location>
        <begin position="23"/>
        <end position="72"/>
    </location>
</feature>
<comment type="caution">
    <text evidence="3">The sequence shown here is derived from an EMBL/GenBank/DDBJ whole genome shotgun (WGS) entry which is preliminary data.</text>
</comment>
<reference evidence="3 4" key="1">
    <citation type="submission" date="2015-10" db="EMBL/GenBank/DDBJ databases">
        <title>Draft genome sequence of Novosphingobium fuchskuhlense DSM 25065 isolated from a surface water sample of the southwest basin of Lake Grosse Fuchskuhle.</title>
        <authorList>
            <person name="Ruckert C."/>
            <person name="Winkler A."/>
            <person name="Glaeser J."/>
            <person name="Grossart H.-P."/>
            <person name="Kalinowski J."/>
            <person name="Glaeser S."/>
        </authorList>
    </citation>
    <scope>NUCLEOTIDE SEQUENCE [LARGE SCALE GENOMIC DNA]</scope>
    <source>
        <strain evidence="3 4">FNE08-7</strain>
    </source>
</reference>
<feature type="transmembrane region" description="Helical" evidence="1">
    <location>
        <begin position="181"/>
        <end position="202"/>
    </location>
</feature>
<dbReference type="AlphaFoldDB" id="A0A124JTR2"/>
<evidence type="ECO:0000313" key="3">
    <source>
        <dbReference type="EMBL" id="KUR70458.1"/>
    </source>
</evidence>
<dbReference type="Proteomes" id="UP000058012">
    <property type="component" value="Unassembled WGS sequence"/>
</dbReference>
<sequence>MLDWASSDDEYRASLITYLKNASPDVWHRYALNHNWDDRLDGLYWIVSQPECDKATALLIFWKGCPTGYDYETEEAQMGEDVYAVAPMLRYISERFNTTGYIRSEIAYDFLEDHGLNDPAFKAINEAGRHSDLEELVERQKGVADPRVKLHPELKLLRIAGRRVAGHDDDFDFRDLFAGNVMLDAFGMFASVAGAGFGVAWATMSLSSKTGGPLVWIAAIACLAYCLRSGVANLRTMNAAVHGGYRLSSSWIVATVALAAVAGMAIGRGYFWMASGHAASAIVRYGLLAVALVAATALSYALARILISPRAIRLA</sequence>
<protein>
    <recommendedName>
        <fullName evidence="2">DUF4274 domain-containing protein</fullName>
    </recommendedName>
</protein>
<dbReference type="Pfam" id="PF14096">
    <property type="entry name" value="DUF4274"/>
    <property type="match status" value="1"/>
</dbReference>
<evidence type="ECO:0000259" key="2">
    <source>
        <dbReference type="Pfam" id="PF14096"/>
    </source>
</evidence>
<dbReference type="InterPro" id="IPR025369">
    <property type="entry name" value="DUF4274"/>
</dbReference>
<evidence type="ECO:0000313" key="4">
    <source>
        <dbReference type="Proteomes" id="UP000058012"/>
    </source>
</evidence>
<accession>A0A124JTR2</accession>
<gene>
    <name evidence="3" type="ORF">AQZ52_16725</name>
</gene>
<keyword evidence="1" id="KW-0812">Transmembrane</keyword>
<keyword evidence="1" id="KW-0472">Membrane</keyword>
<name>A0A124JTR2_9SPHN</name>